<keyword evidence="2" id="KW-1185">Reference proteome</keyword>
<gene>
    <name evidence="1" type="ORF">MSL71_20480</name>
</gene>
<accession>A0A4U8YMK2</accession>
<reference evidence="1 2" key="1">
    <citation type="submission" date="2019-03" db="EMBL/GenBank/DDBJ databases">
        <authorList>
            <person name="Nijsse B."/>
        </authorList>
    </citation>
    <scope>NUCLEOTIDE SEQUENCE [LARGE SCALE GENOMIC DNA]</scope>
    <source>
        <strain evidence="1">Desulfoluna butyratoxydans MSL71</strain>
    </source>
</reference>
<dbReference type="Proteomes" id="UP000507962">
    <property type="component" value="Unassembled WGS sequence"/>
</dbReference>
<dbReference type="EMBL" id="CAADHO010000003">
    <property type="protein sequence ID" value="VFQ44399.1"/>
    <property type="molecule type" value="Genomic_DNA"/>
</dbReference>
<evidence type="ECO:0000313" key="2">
    <source>
        <dbReference type="Proteomes" id="UP000507962"/>
    </source>
</evidence>
<protein>
    <submittedName>
        <fullName evidence="1">Uncharacterized protein</fullName>
    </submittedName>
</protein>
<sequence length="58" mass="6188">MKAPENCLSCIRRLNAGRLARKDRVTVLGRCGDEAPLFPSGNHVGCGPISRAEALNPV</sequence>
<dbReference type="AlphaFoldDB" id="A0A4U8YMK2"/>
<evidence type="ECO:0000313" key="1">
    <source>
        <dbReference type="EMBL" id="VFQ44399.1"/>
    </source>
</evidence>
<name>A0A4U8YMK2_9BACT</name>
<proteinExistence type="predicted"/>
<organism evidence="1 2">
    <name type="scientific">Desulfoluna butyratoxydans</name>
    <dbReference type="NCBI Taxonomy" id="231438"/>
    <lineage>
        <taxon>Bacteria</taxon>
        <taxon>Pseudomonadati</taxon>
        <taxon>Thermodesulfobacteriota</taxon>
        <taxon>Desulfobacteria</taxon>
        <taxon>Desulfobacterales</taxon>
        <taxon>Desulfolunaceae</taxon>
        <taxon>Desulfoluna</taxon>
    </lineage>
</organism>